<dbReference type="SUPFAM" id="SSF51197">
    <property type="entry name" value="Clavaminate synthase-like"/>
    <property type="match status" value="1"/>
</dbReference>
<dbReference type="Gene3D" id="2.60.120.330">
    <property type="entry name" value="B-lactam Antibiotic, Isopenicillin N Synthase, Chain"/>
    <property type="match status" value="1"/>
</dbReference>
<evidence type="ECO:0008006" key="3">
    <source>
        <dbReference type="Google" id="ProtNLM"/>
    </source>
</evidence>
<dbReference type="EMBL" id="MKQR01000017">
    <property type="protein sequence ID" value="OLR92246.1"/>
    <property type="molecule type" value="Genomic_DNA"/>
</dbReference>
<name>A0A1Q9LJN0_9PSEU</name>
<dbReference type="STRING" id="1193682.BJP25_23290"/>
<gene>
    <name evidence="1" type="ORF">BJP25_23290</name>
</gene>
<evidence type="ECO:0000313" key="2">
    <source>
        <dbReference type="Proteomes" id="UP000186040"/>
    </source>
</evidence>
<keyword evidence="2" id="KW-1185">Reference proteome</keyword>
<accession>A0A1Q9LJN0</accession>
<dbReference type="AlphaFoldDB" id="A0A1Q9LJN0"/>
<evidence type="ECO:0000313" key="1">
    <source>
        <dbReference type="EMBL" id="OLR92246.1"/>
    </source>
</evidence>
<reference evidence="1 2" key="1">
    <citation type="submission" date="2016-10" db="EMBL/GenBank/DDBJ databases">
        <title>The Draft Genome Sequence of Actinokineospora bangkokensis 44EHWT reveals the biosynthetic pathway of antifungal compounds Thailandins with unusual extender unit butylmalonyl-CoA.</title>
        <authorList>
            <person name="Greule A."/>
            <person name="Intra B."/>
            <person name="Flemming S."/>
            <person name="Rommel M.G."/>
            <person name="Panbangred W."/>
            <person name="Bechthold A."/>
        </authorList>
    </citation>
    <scope>NUCLEOTIDE SEQUENCE [LARGE SCALE GENOMIC DNA]</scope>
    <source>
        <strain evidence="1 2">44EHW</strain>
    </source>
</reference>
<sequence>METEANVTAFPLAGSVPVVRATDVRADLTAAADPIREQLEGWGFMSVEVPGIGDRVRAMMSSFRDACLSTDPSLDDYAYERTPQLSNGGTHGFFPYNSEIPRLAKGVPDPKEFVHVSGGMLDNRPEGADALLRAFPEFAGHARAVFDTAFQVITTFSDVIRGMLPDGAPSLDLDRGATNLRVIHYRGTGDREVLAHEHSGIQMLGLQLPPSDGGLQYVLHDGTWVEPIIAGTDVLLCNVGRMLTHASENRFRPSTHRVHRSTLQTPQPFGDGEYVRMSSVMFAYPPHAAKQWQIGPDGLKTLDPTWGDFIANRFAGLGTALDS</sequence>
<comment type="caution">
    <text evidence="1">The sequence shown here is derived from an EMBL/GenBank/DDBJ whole genome shotgun (WGS) entry which is preliminary data.</text>
</comment>
<dbReference type="Proteomes" id="UP000186040">
    <property type="component" value="Unassembled WGS sequence"/>
</dbReference>
<dbReference type="InterPro" id="IPR027443">
    <property type="entry name" value="IPNS-like_sf"/>
</dbReference>
<protein>
    <recommendedName>
        <fullName evidence="3">Fe2OG dioxygenase domain-containing protein</fullName>
    </recommendedName>
</protein>
<organism evidence="1 2">
    <name type="scientific">Actinokineospora bangkokensis</name>
    <dbReference type="NCBI Taxonomy" id="1193682"/>
    <lineage>
        <taxon>Bacteria</taxon>
        <taxon>Bacillati</taxon>
        <taxon>Actinomycetota</taxon>
        <taxon>Actinomycetes</taxon>
        <taxon>Pseudonocardiales</taxon>
        <taxon>Pseudonocardiaceae</taxon>
        <taxon>Actinokineospora</taxon>
    </lineage>
</organism>
<proteinExistence type="predicted"/>